<evidence type="ECO:0000313" key="3">
    <source>
        <dbReference type="Proteomes" id="UP000647587"/>
    </source>
</evidence>
<feature type="domain" description="Alkyl hydroperoxide reductase subunit C/ Thiol specific antioxidant" evidence="1">
    <location>
        <begin position="4"/>
        <end position="76"/>
    </location>
</feature>
<dbReference type="SUPFAM" id="SSF52833">
    <property type="entry name" value="Thioredoxin-like"/>
    <property type="match status" value="1"/>
</dbReference>
<proteinExistence type="predicted"/>
<protein>
    <recommendedName>
        <fullName evidence="1">Alkyl hydroperoxide reductase subunit C/ Thiol specific antioxidant domain-containing protein</fullName>
    </recommendedName>
</protein>
<dbReference type="InterPro" id="IPR036249">
    <property type="entry name" value="Thioredoxin-like_sf"/>
</dbReference>
<dbReference type="EMBL" id="BMPP01000003">
    <property type="protein sequence ID" value="GGK19162.1"/>
    <property type="molecule type" value="Genomic_DNA"/>
</dbReference>
<evidence type="ECO:0000313" key="2">
    <source>
        <dbReference type="EMBL" id="GGK19162.1"/>
    </source>
</evidence>
<sequence>MEIFRSLGVDVVGVNGDLRKQQVVFRNLCTLNFPIVADKRLALSEVFGVVEEPGPGEDTARPRRETFLVDPEGVIVRHWTTVDPGKDAQTVLEEVRRLLA</sequence>
<dbReference type="Gene3D" id="3.40.30.10">
    <property type="entry name" value="Glutaredoxin"/>
    <property type="match status" value="1"/>
</dbReference>
<gene>
    <name evidence="2" type="ORF">GCM10008955_10740</name>
</gene>
<reference evidence="3" key="1">
    <citation type="journal article" date="2019" name="Int. J. Syst. Evol. Microbiol.">
        <title>The Global Catalogue of Microorganisms (GCM) 10K type strain sequencing project: providing services to taxonomists for standard genome sequencing and annotation.</title>
        <authorList>
            <consortium name="The Broad Institute Genomics Platform"/>
            <consortium name="The Broad Institute Genome Sequencing Center for Infectious Disease"/>
            <person name="Wu L."/>
            <person name="Ma J."/>
        </authorList>
    </citation>
    <scope>NUCLEOTIDE SEQUENCE [LARGE SCALE GENOMIC DNA]</scope>
    <source>
        <strain evidence="3">JCM 30331</strain>
    </source>
</reference>
<dbReference type="Pfam" id="PF00578">
    <property type="entry name" value="AhpC-TSA"/>
    <property type="match status" value="1"/>
</dbReference>
<keyword evidence="3" id="KW-1185">Reference proteome</keyword>
<organism evidence="2 3">
    <name type="scientific">Deinococcus malanensis</name>
    <dbReference type="NCBI Taxonomy" id="1706855"/>
    <lineage>
        <taxon>Bacteria</taxon>
        <taxon>Thermotogati</taxon>
        <taxon>Deinococcota</taxon>
        <taxon>Deinococci</taxon>
        <taxon>Deinococcales</taxon>
        <taxon>Deinococcaceae</taxon>
        <taxon>Deinococcus</taxon>
    </lineage>
</organism>
<name>A0ABQ2ENU1_9DEIO</name>
<dbReference type="InterPro" id="IPR000866">
    <property type="entry name" value="AhpC/TSA"/>
</dbReference>
<comment type="caution">
    <text evidence="2">The sequence shown here is derived from an EMBL/GenBank/DDBJ whole genome shotgun (WGS) entry which is preliminary data.</text>
</comment>
<evidence type="ECO:0000259" key="1">
    <source>
        <dbReference type="Pfam" id="PF00578"/>
    </source>
</evidence>
<accession>A0ABQ2ENU1</accession>
<dbReference type="Proteomes" id="UP000647587">
    <property type="component" value="Unassembled WGS sequence"/>
</dbReference>
<dbReference type="RefSeq" id="WP_189005229.1">
    <property type="nucleotide sequence ID" value="NZ_BMPP01000003.1"/>
</dbReference>